<proteinExistence type="predicted"/>
<keyword evidence="2" id="KW-1185">Reference proteome</keyword>
<gene>
    <name evidence="1" type="ORF">LTR37_009081</name>
</gene>
<evidence type="ECO:0000313" key="2">
    <source>
        <dbReference type="Proteomes" id="UP001281147"/>
    </source>
</evidence>
<sequence length="186" mass="21358">MATPTSVQDTRPTKRLKIDYGHEVSVLVGDTGQRFVVHKDVLCTNSPFFQAACSKNWREGREKVIRLPDHAPIAFSMYVDWRYQGVVDLWQGDENQRTVRRDTQGNERAAGGLRFDRLIDSYILGDMLQDHKFCNVLIDACFDLIEETLQIPHYGNINRIFNTSPETSKLRQLLVHTMAFASKPET</sequence>
<protein>
    <submittedName>
        <fullName evidence="1">Uncharacterized protein</fullName>
    </submittedName>
</protein>
<dbReference type="Proteomes" id="UP001281147">
    <property type="component" value="Unassembled WGS sequence"/>
</dbReference>
<organism evidence="1 2">
    <name type="scientific">Vermiconidia calcicola</name>
    <dbReference type="NCBI Taxonomy" id="1690605"/>
    <lineage>
        <taxon>Eukaryota</taxon>
        <taxon>Fungi</taxon>
        <taxon>Dikarya</taxon>
        <taxon>Ascomycota</taxon>
        <taxon>Pezizomycotina</taxon>
        <taxon>Dothideomycetes</taxon>
        <taxon>Dothideomycetidae</taxon>
        <taxon>Mycosphaerellales</taxon>
        <taxon>Extremaceae</taxon>
        <taxon>Vermiconidia</taxon>
    </lineage>
</organism>
<evidence type="ECO:0000313" key="1">
    <source>
        <dbReference type="EMBL" id="KAK3712638.1"/>
    </source>
</evidence>
<comment type="caution">
    <text evidence="1">The sequence shown here is derived from an EMBL/GenBank/DDBJ whole genome shotgun (WGS) entry which is preliminary data.</text>
</comment>
<reference evidence="1" key="1">
    <citation type="submission" date="2023-07" db="EMBL/GenBank/DDBJ databases">
        <title>Black Yeasts Isolated from many extreme environments.</title>
        <authorList>
            <person name="Coleine C."/>
            <person name="Stajich J.E."/>
            <person name="Selbmann L."/>
        </authorList>
    </citation>
    <scope>NUCLEOTIDE SEQUENCE</scope>
    <source>
        <strain evidence="1">CCFEE 5714</strain>
    </source>
</reference>
<name>A0ACC3NAS1_9PEZI</name>
<accession>A0ACC3NAS1</accession>
<dbReference type="EMBL" id="JAUTXU010000069">
    <property type="protein sequence ID" value="KAK3712638.1"/>
    <property type="molecule type" value="Genomic_DNA"/>
</dbReference>